<feature type="transmembrane region" description="Helical" evidence="1">
    <location>
        <begin position="314"/>
        <end position="334"/>
    </location>
</feature>
<evidence type="ECO:0000259" key="2">
    <source>
        <dbReference type="Pfam" id="PF01757"/>
    </source>
</evidence>
<keyword evidence="4" id="KW-1185">Reference proteome</keyword>
<keyword evidence="1" id="KW-0472">Membrane</keyword>
<comment type="caution">
    <text evidence="3">The sequence shown here is derived from an EMBL/GenBank/DDBJ whole genome shotgun (WGS) entry which is preliminary data.</text>
</comment>
<feature type="transmembrane region" description="Helical" evidence="1">
    <location>
        <begin position="270"/>
        <end position="294"/>
    </location>
</feature>
<feature type="domain" description="Acyltransferase 3" evidence="2">
    <location>
        <begin position="9"/>
        <end position="355"/>
    </location>
</feature>
<dbReference type="EMBL" id="JAATNW010000002">
    <property type="protein sequence ID" value="NMH59113.1"/>
    <property type="molecule type" value="Genomic_DNA"/>
</dbReference>
<feature type="transmembrane region" description="Helical" evidence="1">
    <location>
        <begin position="208"/>
        <end position="227"/>
    </location>
</feature>
<dbReference type="PANTHER" id="PTHR36927:SF1">
    <property type="entry name" value="MDO-LIKE PROTEIN"/>
    <property type="match status" value="1"/>
</dbReference>
<keyword evidence="1" id="KW-1133">Transmembrane helix</keyword>
<dbReference type="Proteomes" id="UP000709336">
    <property type="component" value="Unassembled WGS sequence"/>
</dbReference>
<reference evidence="3 4" key="1">
    <citation type="submission" date="2020-03" db="EMBL/GenBank/DDBJ databases">
        <title>Alteromonas ponticola sp. nov., isolated from seawater.</title>
        <authorList>
            <person name="Yoon J.-H."/>
            <person name="Kim Y.-O."/>
        </authorList>
    </citation>
    <scope>NUCLEOTIDE SEQUENCE [LARGE SCALE GENOMIC DNA]</scope>
    <source>
        <strain evidence="3 4">MYP5</strain>
    </source>
</reference>
<proteinExistence type="predicted"/>
<dbReference type="GO" id="GO:0016746">
    <property type="term" value="F:acyltransferase activity"/>
    <property type="evidence" value="ECO:0007669"/>
    <property type="project" value="UniProtKB-KW"/>
</dbReference>
<keyword evidence="3" id="KW-0808">Transferase</keyword>
<feature type="transmembrane region" description="Helical" evidence="1">
    <location>
        <begin position="49"/>
        <end position="74"/>
    </location>
</feature>
<feature type="transmembrane region" description="Helical" evidence="1">
    <location>
        <begin position="12"/>
        <end position="29"/>
    </location>
</feature>
<sequence>MPMPDRRYYAIDHLRTCMMFVVMFGHPMLPYVTVPRSFKDVTTHIGFDIAAVFLYAFAMQAFFVTAGFAAALLFEKKGMSGLWHNRLNRILVPLLVAYVLLTPLIRGAYDFAKAVVEFDSLSAGFGVFLAGDWLRWSKLYHLWFLLSLLLFTGLTLLGLLVLRRYDFSDRLTQWVAKTLIRPSGFWLLLILFSLTTVPSYIFETGSGTHWSMQLTLLGYFMLGWFLYQRQDVITYWQTCYKAALIMALAVMPICVWSSRVRWFAEHDSDFIMGAIAGVTNGALGIAMTVALVGLFHLHMDKPTRSGKLFGQASYWVYLIHFPIVVAAGGVVAVLDAPALMKYAGTLAIAIPLITLSYYGLVLRTPLKYVIVGKTRD</sequence>
<feature type="transmembrane region" description="Helical" evidence="1">
    <location>
        <begin position="340"/>
        <end position="360"/>
    </location>
</feature>
<feature type="transmembrane region" description="Helical" evidence="1">
    <location>
        <begin position="86"/>
        <end position="105"/>
    </location>
</feature>
<feature type="transmembrane region" description="Helical" evidence="1">
    <location>
        <begin position="142"/>
        <end position="162"/>
    </location>
</feature>
<feature type="transmembrane region" description="Helical" evidence="1">
    <location>
        <begin position="183"/>
        <end position="202"/>
    </location>
</feature>
<evidence type="ECO:0000256" key="1">
    <source>
        <dbReference type="SAM" id="Phobius"/>
    </source>
</evidence>
<dbReference type="Pfam" id="PF01757">
    <property type="entry name" value="Acyl_transf_3"/>
    <property type="match status" value="1"/>
</dbReference>
<evidence type="ECO:0000313" key="4">
    <source>
        <dbReference type="Proteomes" id="UP000709336"/>
    </source>
</evidence>
<protein>
    <submittedName>
        <fullName evidence="3">Acyltransferase family protein</fullName>
    </submittedName>
</protein>
<accession>A0ABX1R1I7</accession>
<keyword evidence="1" id="KW-0812">Transmembrane</keyword>
<dbReference type="InterPro" id="IPR002656">
    <property type="entry name" value="Acyl_transf_3_dom"/>
</dbReference>
<name>A0ABX1R1I7_9ALTE</name>
<dbReference type="RefSeq" id="WP_169209686.1">
    <property type="nucleotide sequence ID" value="NZ_JAATNW010000002.1"/>
</dbReference>
<evidence type="ECO:0000313" key="3">
    <source>
        <dbReference type="EMBL" id="NMH59113.1"/>
    </source>
</evidence>
<keyword evidence="3" id="KW-0012">Acyltransferase</keyword>
<feature type="transmembrane region" description="Helical" evidence="1">
    <location>
        <begin position="239"/>
        <end position="258"/>
    </location>
</feature>
<gene>
    <name evidence="3" type="ORF">HCJ96_03640</name>
</gene>
<dbReference type="InterPro" id="IPR050623">
    <property type="entry name" value="Glucan_succinyl_AcylTrfase"/>
</dbReference>
<dbReference type="PANTHER" id="PTHR36927">
    <property type="entry name" value="BLR4337 PROTEIN"/>
    <property type="match status" value="1"/>
</dbReference>
<organism evidence="3 4">
    <name type="scientific">Alteromonas ponticola</name>
    <dbReference type="NCBI Taxonomy" id="2720613"/>
    <lineage>
        <taxon>Bacteria</taxon>
        <taxon>Pseudomonadati</taxon>
        <taxon>Pseudomonadota</taxon>
        <taxon>Gammaproteobacteria</taxon>
        <taxon>Alteromonadales</taxon>
        <taxon>Alteromonadaceae</taxon>
        <taxon>Alteromonas/Salinimonas group</taxon>
        <taxon>Alteromonas</taxon>
    </lineage>
</organism>